<evidence type="ECO:0000313" key="5">
    <source>
        <dbReference type="Proteomes" id="UP001447188"/>
    </source>
</evidence>
<dbReference type="Pfam" id="PF24494">
    <property type="entry name" value="DUF7587"/>
    <property type="match status" value="1"/>
</dbReference>
<keyword evidence="5" id="KW-1185">Reference proteome</keyword>
<reference evidence="4 5" key="1">
    <citation type="submission" date="2024-02" db="EMBL/GenBank/DDBJ databases">
        <title>Discinaceae phylogenomics.</title>
        <authorList>
            <person name="Dirks A.C."/>
            <person name="James T.Y."/>
        </authorList>
    </citation>
    <scope>NUCLEOTIDE SEQUENCE [LARGE SCALE GENOMIC DNA]</scope>
    <source>
        <strain evidence="4 5">ACD0624</strain>
    </source>
</reference>
<sequence>MNSEYNTPPTPSVGSTQPQPDPEHPHSPPASPTPPLPASATPAETLINDDDFWNPSRSMWECDTCRTSLPTAERERHLLGAEHWEREDAIEMVQRRQWEEIQAEKEVQACLEMEERERREIEEMAREVERIDEMCRGEGVCGTTGVIGEGQGEVDFDAGVELDESERWEMEELAREEDSCSETGDIGEEGSDIELGLDLDESERWEMEELAREVRRIDDMCKEEEERVRLSSGAIRMRQSELERGVQATDRQIRQVPEEGEEVVLQLSYRGESSTQGADRESRRNTIPNLQRHVALHKDERSEAIADTERETQLTVQPPLSTPWFLPPVASLADLPPVLYRVYDNTSVSKYTWRGFAAGSTMPPLTPEAFKLSLQNHATWSSRQPTPYVSVTTSSDAVIWHIAKKQARGSNTNIMVALIDTAALLGPGGSRVWRMLDAMDHAGVVPRRGDRRVYVNEVICAGGIPAGVVFACCRPVYFMEAALAFQRSME</sequence>
<evidence type="ECO:0000256" key="2">
    <source>
        <dbReference type="SAM" id="MobiDB-lite"/>
    </source>
</evidence>
<feature type="coiled-coil region" evidence="1">
    <location>
        <begin position="107"/>
        <end position="134"/>
    </location>
</feature>
<evidence type="ECO:0000259" key="3">
    <source>
        <dbReference type="Pfam" id="PF24494"/>
    </source>
</evidence>
<feature type="region of interest" description="Disordered" evidence="2">
    <location>
        <begin position="1"/>
        <end position="51"/>
    </location>
</feature>
<accession>A0ABR3GE13</accession>
<evidence type="ECO:0000256" key="1">
    <source>
        <dbReference type="SAM" id="Coils"/>
    </source>
</evidence>
<feature type="compositionally biased region" description="Polar residues" evidence="2">
    <location>
        <begin position="1"/>
        <end position="16"/>
    </location>
</feature>
<feature type="compositionally biased region" description="Pro residues" evidence="2">
    <location>
        <begin position="27"/>
        <end position="37"/>
    </location>
</feature>
<dbReference type="EMBL" id="JBBBZM010000101">
    <property type="protein sequence ID" value="KAL0634206.1"/>
    <property type="molecule type" value="Genomic_DNA"/>
</dbReference>
<comment type="caution">
    <text evidence="4">The sequence shown here is derived from an EMBL/GenBank/DDBJ whole genome shotgun (WGS) entry which is preliminary data.</text>
</comment>
<protein>
    <recommendedName>
        <fullName evidence="3">DUF7587 domain-containing protein</fullName>
    </recommendedName>
</protein>
<evidence type="ECO:0000313" key="4">
    <source>
        <dbReference type="EMBL" id="KAL0634206.1"/>
    </source>
</evidence>
<keyword evidence="1" id="KW-0175">Coiled coil</keyword>
<name>A0ABR3GE13_9PEZI</name>
<feature type="domain" description="DUF7587" evidence="3">
    <location>
        <begin position="335"/>
        <end position="469"/>
    </location>
</feature>
<dbReference type="Proteomes" id="UP001447188">
    <property type="component" value="Unassembled WGS sequence"/>
</dbReference>
<gene>
    <name evidence="4" type="ORF">Q9L58_006882</name>
</gene>
<dbReference type="InterPro" id="IPR056009">
    <property type="entry name" value="DUF7587"/>
</dbReference>
<organism evidence="4 5">
    <name type="scientific">Discina gigas</name>
    <dbReference type="NCBI Taxonomy" id="1032678"/>
    <lineage>
        <taxon>Eukaryota</taxon>
        <taxon>Fungi</taxon>
        <taxon>Dikarya</taxon>
        <taxon>Ascomycota</taxon>
        <taxon>Pezizomycotina</taxon>
        <taxon>Pezizomycetes</taxon>
        <taxon>Pezizales</taxon>
        <taxon>Discinaceae</taxon>
        <taxon>Discina</taxon>
    </lineage>
</organism>
<proteinExistence type="predicted"/>